<keyword evidence="2" id="KW-0614">Plasmid</keyword>
<reference evidence="2 3" key="1">
    <citation type="journal article" date="2009" name="PLoS ONE">
        <title>Complete genome sequence of the aerobic CO-oxidizing thermophile Thermomicrobium roseum.</title>
        <authorList>
            <person name="Wu D."/>
            <person name="Raymond J."/>
            <person name="Wu M."/>
            <person name="Chatterji S."/>
            <person name="Ren Q."/>
            <person name="Graham J.E."/>
            <person name="Bryant D.A."/>
            <person name="Robb F."/>
            <person name="Colman A."/>
            <person name="Tallon L.J."/>
            <person name="Badger J.H."/>
            <person name="Madupu R."/>
            <person name="Ward N.L."/>
            <person name="Eisen J.A."/>
        </authorList>
    </citation>
    <scope>NUCLEOTIDE SEQUENCE [LARGE SCALE GENOMIC DNA]</scope>
    <source>
        <strain evidence="3">ATCC 27502 / DSM 5159 / P-2</strain>
        <plasmid evidence="2">unnamed</plasmid>
    </source>
</reference>
<gene>
    <name evidence="2" type="ordered locus">trd_A0161</name>
</gene>
<evidence type="ECO:0000256" key="1">
    <source>
        <dbReference type="SAM" id="MobiDB-lite"/>
    </source>
</evidence>
<geneLocation type="plasmid" evidence="3">
    <name>Tros</name>
</geneLocation>
<proteinExistence type="predicted"/>
<dbReference type="Proteomes" id="UP000000447">
    <property type="component" value="Plasmid unnamed"/>
</dbReference>
<dbReference type="EMBL" id="CP001276">
    <property type="protein sequence ID" value="ACM06715.1"/>
    <property type="molecule type" value="Genomic_DNA"/>
</dbReference>
<protein>
    <submittedName>
        <fullName evidence="2">Uncharacterized protein</fullName>
    </submittedName>
</protein>
<feature type="compositionally biased region" description="Low complexity" evidence="1">
    <location>
        <begin position="22"/>
        <end position="39"/>
    </location>
</feature>
<organism evidence="2 3">
    <name type="scientific">Thermomicrobium roseum (strain ATCC 27502 / DSM 5159 / P-2)</name>
    <dbReference type="NCBI Taxonomy" id="309801"/>
    <lineage>
        <taxon>Bacteria</taxon>
        <taxon>Pseudomonadati</taxon>
        <taxon>Thermomicrobiota</taxon>
        <taxon>Thermomicrobia</taxon>
        <taxon>Thermomicrobiales</taxon>
        <taxon>Thermomicrobiaceae</taxon>
        <taxon>Thermomicrobium</taxon>
    </lineage>
</organism>
<dbReference type="AlphaFoldDB" id="B9L2Z6"/>
<dbReference type="KEGG" id="tro:trd_A0161"/>
<name>B9L2Z6_THERP</name>
<dbReference type="HOGENOM" id="CLU_3206385_0_0_0"/>
<keyword evidence="3" id="KW-1185">Reference proteome</keyword>
<evidence type="ECO:0000313" key="3">
    <source>
        <dbReference type="Proteomes" id="UP000000447"/>
    </source>
</evidence>
<sequence>MGRDPGCLARHRAVGSLDRPVRPSAARPVRAAVRGCPARSRWPGR</sequence>
<accession>B9L2Z6</accession>
<feature type="region of interest" description="Disordered" evidence="1">
    <location>
        <begin position="1"/>
        <end position="45"/>
    </location>
</feature>
<evidence type="ECO:0000313" key="2">
    <source>
        <dbReference type="EMBL" id="ACM06715.1"/>
    </source>
</evidence>